<dbReference type="GeneID" id="63746600"/>
<feature type="signal peptide" evidence="1">
    <location>
        <begin position="1"/>
        <end position="17"/>
    </location>
</feature>
<dbReference type="VEuPathDB" id="FungiDB:ASPWEDRAFT_171281"/>
<evidence type="ECO:0000313" key="3">
    <source>
        <dbReference type="Proteomes" id="UP000184383"/>
    </source>
</evidence>
<accession>A0A1L9RSB2</accession>
<keyword evidence="1" id="KW-0732">Signal</keyword>
<keyword evidence="3" id="KW-1185">Reference proteome</keyword>
<protein>
    <recommendedName>
        <fullName evidence="4">Invertebrate defensins family profile domain-containing protein</fullName>
    </recommendedName>
</protein>
<dbReference type="Proteomes" id="UP000184383">
    <property type="component" value="Unassembled WGS sequence"/>
</dbReference>
<evidence type="ECO:0008006" key="4">
    <source>
        <dbReference type="Google" id="ProtNLM"/>
    </source>
</evidence>
<dbReference type="RefSeq" id="XP_040691496.1">
    <property type="nucleotide sequence ID" value="XM_040830752.1"/>
</dbReference>
<gene>
    <name evidence="2" type="ORF">ASPWEDRAFT_171281</name>
</gene>
<dbReference type="AlphaFoldDB" id="A0A1L9RSB2"/>
<proteinExistence type="predicted"/>
<reference evidence="3" key="1">
    <citation type="journal article" date="2017" name="Genome Biol.">
        <title>Comparative genomics reveals high biological diversity and specific adaptations in the industrially and medically important fungal genus Aspergillus.</title>
        <authorList>
            <person name="de Vries R.P."/>
            <person name="Riley R."/>
            <person name="Wiebenga A."/>
            <person name="Aguilar-Osorio G."/>
            <person name="Amillis S."/>
            <person name="Uchima C.A."/>
            <person name="Anderluh G."/>
            <person name="Asadollahi M."/>
            <person name="Askin M."/>
            <person name="Barry K."/>
            <person name="Battaglia E."/>
            <person name="Bayram O."/>
            <person name="Benocci T."/>
            <person name="Braus-Stromeyer S.A."/>
            <person name="Caldana C."/>
            <person name="Canovas D."/>
            <person name="Cerqueira G.C."/>
            <person name="Chen F."/>
            <person name="Chen W."/>
            <person name="Choi C."/>
            <person name="Clum A."/>
            <person name="Dos Santos R.A."/>
            <person name="Damasio A.R."/>
            <person name="Diallinas G."/>
            <person name="Emri T."/>
            <person name="Fekete E."/>
            <person name="Flipphi M."/>
            <person name="Freyberg S."/>
            <person name="Gallo A."/>
            <person name="Gournas C."/>
            <person name="Habgood R."/>
            <person name="Hainaut M."/>
            <person name="Harispe M.L."/>
            <person name="Henrissat B."/>
            <person name="Hilden K.S."/>
            <person name="Hope R."/>
            <person name="Hossain A."/>
            <person name="Karabika E."/>
            <person name="Karaffa L."/>
            <person name="Karanyi Z."/>
            <person name="Krasevec N."/>
            <person name="Kuo A."/>
            <person name="Kusch H."/>
            <person name="LaButti K."/>
            <person name="Lagendijk E.L."/>
            <person name="Lapidus A."/>
            <person name="Levasseur A."/>
            <person name="Lindquist E."/>
            <person name="Lipzen A."/>
            <person name="Logrieco A.F."/>
            <person name="MacCabe A."/>
            <person name="Maekelae M.R."/>
            <person name="Malavazi I."/>
            <person name="Melin P."/>
            <person name="Meyer V."/>
            <person name="Mielnichuk N."/>
            <person name="Miskei M."/>
            <person name="Molnar A.P."/>
            <person name="Mule G."/>
            <person name="Ngan C.Y."/>
            <person name="Orejas M."/>
            <person name="Orosz E."/>
            <person name="Ouedraogo J.P."/>
            <person name="Overkamp K.M."/>
            <person name="Park H.-S."/>
            <person name="Perrone G."/>
            <person name="Piumi F."/>
            <person name="Punt P.J."/>
            <person name="Ram A.F."/>
            <person name="Ramon A."/>
            <person name="Rauscher S."/>
            <person name="Record E."/>
            <person name="Riano-Pachon D.M."/>
            <person name="Robert V."/>
            <person name="Roehrig J."/>
            <person name="Ruller R."/>
            <person name="Salamov A."/>
            <person name="Salih N.S."/>
            <person name="Samson R.A."/>
            <person name="Sandor E."/>
            <person name="Sanguinetti M."/>
            <person name="Schuetze T."/>
            <person name="Sepcic K."/>
            <person name="Shelest E."/>
            <person name="Sherlock G."/>
            <person name="Sophianopoulou V."/>
            <person name="Squina F.M."/>
            <person name="Sun H."/>
            <person name="Susca A."/>
            <person name="Todd R.B."/>
            <person name="Tsang A."/>
            <person name="Unkles S.E."/>
            <person name="van de Wiele N."/>
            <person name="van Rossen-Uffink D."/>
            <person name="Oliveira J.V."/>
            <person name="Vesth T.C."/>
            <person name="Visser J."/>
            <person name="Yu J.-H."/>
            <person name="Zhou M."/>
            <person name="Andersen M.R."/>
            <person name="Archer D.B."/>
            <person name="Baker S.E."/>
            <person name="Benoit I."/>
            <person name="Brakhage A.A."/>
            <person name="Braus G.H."/>
            <person name="Fischer R."/>
            <person name="Frisvad J.C."/>
            <person name="Goldman G.H."/>
            <person name="Houbraken J."/>
            <person name="Oakley B."/>
            <person name="Pocsi I."/>
            <person name="Scazzocchio C."/>
            <person name="Seiboth B."/>
            <person name="vanKuyk P.A."/>
            <person name="Wortman J."/>
            <person name="Dyer P.S."/>
            <person name="Grigoriev I.V."/>
        </authorList>
    </citation>
    <scope>NUCLEOTIDE SEQUENCE [LARGE SCALE GENOMIC DNA]</scope>
    <source>
        <strain evidence="3">DTO 134E9</strain>
    </source>
</reference>
<dbReference type="EMBL" id="KV878211">
    <property type="protein sequence ID" value="OJJ37820.1"/>
    <property type="molecule type" value="Genomic_DNA"/>
</dbReference>
<feature type="chain" id="PRO_5012024559" description="Invertebrate defensins family profile domain-containing protein" evidence="1">
    <location>
        <begin position="18"/>
        <end position="75"/>
    </location>
</feature>
<dbReference type="CDD" id="cd00054">
    <property type="entry name" value="EGF_CA"/>
    <property type="match status" value="1"/>
</dbReference>
<evidence type="ECO:0000313" key="2">
    <source>
        <dbReference type="EMBL" id="OJJ37820.1"/>
    </source>
</evidence>
<organism evidence="2 3">
    <name type="scientific">Aspergillus wentii DTO 134E9</name>
    <dbReference type="NCBI Taxonomy" id="1073089"/>
    <lineage>
        <taxon>Eukaryota</taxon>
        <taxon>Fungi</taxon>
        <taxon>Dikarya</taxon>
        <taxon>Ascomycota</taxon>
        <taxon>Pezizomycotina</taxon>
        <taxon>Eurotiomycetes</taxon>
        <taxon>Eurotiomycetidae</taxon>
        <taxon>Eurotiales</taxon>
        <taxon>Aspergillaceae</taxon>
        <taxon>Aspergillus</taxon>
        <taxon>Aspergillus subgen. Cremei</taxon>
    </lineage>
</organism>
<evidence type="ECO:0000256" key="1">
    <source>
        <dbReference type="SAM" id="SignalP"/>
    </source>
</evidence>
<sequence>MKISTLLTLTFLTAVTAADMNNSENTLVTRGSLIVKDTLVECSNSNDCQNGAVCKNLNGNCYCYQKKCVYLRRRE</sequence>
<name>A0A1L9RSB2_ASPWE</name>